<dbReference type="InterPro" id="IPR017860">
    <property type="entry name" value="Peptidase_M22_CS"/>
</dbReference>
<evidence type="ECO:0000256" key="2">
    <source>
        <dbReference type="ARBA" id="ARBA00022694"/>
    </source>
</evidence>
<evidence type="ECO:0000313" key="10">
    <source>
        <dbReference type="Proteomes" id="UP000298759"/>
    </source>
</evidence>
<feature type="binding site" evidence="7">
    <location>
        <position position="114"/>
    </location>
    <ligand>
        <name>Fe cation</name>
        <dbReference type="ChEBI" id="CHEBI:24875"/>
    </ligand>
</feature>
<keyword evidence="3 7" id="KW-0479">Metal-binding</keyword>
<keyword evidence="7" id="KW-0963">Cytoplasm</keyword>
<dbReference type="GO" id="GO:0002949">
    <property type="term" value="P:tRNA threonylcarbamoyladenosine modification"/>
    <property type="evidence" value="ECO:0007669"/>
    <property type="project" value="UniProtKB-UniRule"/>
</dbReference>
<comment type="function">
    <text evidence="7">Required for the formation of a threonylcarbamoyl group on adenosine at position 37 (t(6)A37) in tRNAs that read codons beginning with adenine. Is involved in the transfer of the threonylcarbamoyl moiety of threonylcarbamoyl-AMP (TC-AMP) to the N6 group of A37, together with TsaE and TsaB. TsaD likely plays a direct catalytic role in this reaction.</text>
</comment>
<dbReference type="GO" id="GO:0061711">
    <property type="term" value="F:tRNA N(6)-L-threonylcarbamoyladenine synthase activity"/>
    <property type="evidence" value="ECO:0007669"/>
    <property type="project" value="UniProtKB-EC"/>
</dbReference>
<dbReference type="OrthoDB" id="9806197at2"/>
<organism evidence="9 10">
    <name type="scientific">Buchnera aphidicola</name>
    <name type="common">Aphis helianthi</name>
    <dbReference type="NCBI Taxonomy" id="2315802"/>
    <lineage>
        <taxon>Bacteria</taxon>
        <taxon>Pseudomonadati</taxon>
        <taxon>Pseudomonadota</taxon>
        <taxon>Gammaproteobacteria</taxon>
        <taxon>Enterobacterales</taxon>
        <taxon>Erwiniaceae</taxon>
        <taxon>Buchnera</taxon>
    </lineage>
</organism>
<dbReference type="Gene3D" id="3.30.420.40">
    <property type="match status" value="2"/>
</dbReference>
<feature type="binding site" evidence="7">
    <location>
        <position position="166"/>
    </location>
    <ligand>
        <name>substrate</name>
    </ligand>
</feature>
<comment type="cofactor">
    <cofactor evidence="7">
        <name>Fe(2+)</name>
        <dbReference type="ChEBI" id="CHEBI:29033"/>
    </cofactor>
    <text evidence="7">Binds 1 Fe(2+) ion per subunit.</text>
</comment>
<dbReference type="NCBIfam" id="TIGR03723">
    <property type="entry name" value="T6A_TsaD_YgjD"/>
    <property type="match status" value="1"/>
</dbReference>
<feature type="domain" description="Gcp-like" evidence="8">
    <location>
        <begin position="24"/>
        <end position="306"/>
    </location>
</feature>
<dbReference type="InterPro" id="IPR000905">
    <property type="entry name" value="Gcp-like_dom"/>
</dbReference>
<comment type="similarity">
    <text evidence="7">Belongs to the KAE1 / TsaD family.</text>
</comment>
<comment type="caution">
    <text evidence="7">Lacks conserved residue(s) required for the propagation of feature annotation.</text>
</comment>
<dbReference type="EMBL" id="CP034894">
    <property type="protein sequence ID" value="QCI16899.1"/>
    <property type="molecule type" value="Genomic_DNA"/>
</dbReference>
<keyword evidence="5 7" id="KW-0012">Acyltransferase</keyword>
<dbReference type="PROSITE" id="PS01016">
    <property type="entry name" value="GLYCOPROTEASE"/>
    <property type="match status" value="1"/>
</dbReference>
<dbReference type="RefSeq" id="WP_158339832.1">
    <property type="nucleotide sequence ID" value="NZ_CP034894.1"/>
</dbReference>
<dbReference type="Proteomes" id="UP000298759">
    <property type="component" value="Chromosome"/>
</dbReference>
<dbReference type="PANTHER" id="PTHR11735">
    <property type="entry name" value="TRNA N6-ADENOSINE THREONYLCARBAMOYLTRANSFERASE"/>
    <property type="match status" value="1"/>
</dbReference>
<sequence length="340" mass="37450">MKVLGIETSCDDTGIAVYDNIQGLLINELYNQKRLHANYGGIVPELASREHANKIIFLIDKIFKKINVKKEIDLIAYTAGPGLSGSLLVGATFACSLGFSLNIPVLAVNHMEAHLLSPMLEYKSMKFPFIGLLVSGKHTQIIAAYKLGKYKILGTSLDDAAGEAFDKTAKLLGLKYPNGKELSNLAKKGVKSNLYFPRPMKNHSNLHFSFSGLKTFASNIIKNNILNFQQKANIAKAFEDAVIDILLIKTKKALLQQGWNNLVIAGGVSANKLLRKKSKIMMKEVFNGNTFYSSPQLCTDNGAMIAHLGSLHYNKTNISSLEIVIKPKWSLDNLSLSYNN</sequence>
<dbReference type="SUPFAM" id="SSF53067">
    <property type="entry name" value="Actin-like ATPase domain"/>
    <property type="match status" value="2"/>
</dbReference>
<accession>A0A4D6XMU8</accession>
<evidence type="ECO:0000313" key="9">
    <source>
        <dbReference type="EMBL" id="QCI16899.1"/>
    </source>
</evidence>
<reference evidence="9 10" key="1">
    <citation type="submission" date="2018-12" db="EMBL/GenBank/DDBJ databases">
        <authorList>
            <person name="Chong R.A."/>
        </authorList>
    </citation>
    <scope>NUCLEOTIDE SEQUENCE [LARGE SCALE GENOMIC DNA]</scope>
    <source>
        <strain evidence="9 10">Ahe</strain>
    </source>
</reference>
<comment type="subcellular location">
    <subcellularLocation>
        <location evidence="7">Cytoplasm</location>
    </subcellularLocation>
</comment>
<evidence type="ECO:0000256" key="7">
    <source>
        <dbReference type="HAMAP-Rule" id="MF_01445"/>
    </source>
</evidence>
<evidence type="ECO:0000256" key="6">
    <source>
        <dbReference type="ARBA" id="ARBA00048117"/>
    </source>
</evidence>
<dbReference type="InterPro" id="IPR022450">
    <property type="entry name" value="TsaD"/>
</dbReference>
<dbReference type="EC" id="2.3.1.234" evidence="7"/>
<keyword evidence="1 7" id="KW-0808">Transferase</keyword>
<dbReference type="FunFam" id="3.30.420.40:FF:000012">
    <property type="entry name" value="tRNA N6-adenosine threonylcarbamoyltransferase"/>
    <property type="match status" value="1"/>
</dbReference>
<dbReference type="PRINTS" id="PR00789">
    <property type="entry name" value="OSIALOPTASE"/>
</dbReference>
<evidence type="ECO:0000256" key="5">
    <source>
        <dbReference type="ARBA" id="ARBA00023315"/>
    </source>
</evidence>
<feature type="binding site" evidence="7">
    <location>
        <begin position="133"/>
        <end position="137"/>
    </location>
    <ligand>
        <name>substrate</name>
    </ligand>
</feature>
<proteinExistence type="inferred from homology"/>
<feature type="binding site" evidence="7">
    <location>
        <position position="300"/>
    </location>
    <ligand>
        <name>Fe cation</name>
        <dbReference type="ChEBI" id="CHEBI:24875"/>
    </ligand>
</feature>
<dbReference type="Pfam" id="PF00814">
    <property type="entry name" value="TsaD"/>
    <property type="match status" value="1"/>
</dbReference>
<feature type="binding site" evidence="7">
    <location>
        <position position="179"/>
    </location>
    <ligand>
        <name>substrate</name>
    </ligand>
</feature>
<keyword evidence="4 7" id="KW-0408">Iron</keyword>
<dbReference type="AlphaFoldDB" id="A0A4D6XMU8"/>
<evidence type="ECO:0000259" key="8">
    <source>
        <dbReference type="Pfam" id="PF00814"/>
    </source>
</evidence>
<evidence type="ECO:0000256" key="3">
    <source>
        <dbReference type="ARBA" id="ARBA00022723"/>
    </source>
</evidence>
<dbReference type="InterPro" id="IPR043129">
    <property type="entry name" value="ATPase_NBD"/>
</dbReference>
<name>A0A4D6XMU8_9GAMM</name>
<comment type="catalytic activity">
    <reaction evidence="6 7">
        <text>L-threonylcarbamoyladenylate + adenosine(37) in tRNA = N(6)-L-threonylcarbamoyladenosine(37) in tRNA + AMP + H(+)</text>
        <dbReference type="Rhea" id="RHEA:37059"/>
        <dbReference type="Rhea" id="RHEA-COMP:10162"/>
        <dbReference type="Rhea" id="RHEA-COMP:10163"/>
        <dbReference type="ChEBI" id="CHEBI:15378"/>
        <dbReference type="ChEBI" id="CHEBI:73682"/>
        <dbReference type="ChEBI" id="CHEBI:74411"/>
        <dbReference type="ChEBI" id="CHEBI:74418"/>
        <dbReference type="ChEBI" id="CHEBI:456215"/>
        <dbReference type="EC" id="2.3.1.234"/>
    </reaction>
</comment>
<dbReference type="GO" id="GO:0005506">
    <property type="term" value="F:iron ion binding"/>
    <property type="evidence" value="ECO:0007669"/>
    <property type="project" value="UniProtKB-UniRule"/>
</dbReference>
<dbReference type="CDD" id="cd24133">
    <property type="entry name" value="ASKHA_NBD_TsaD_bac"/>
    <property type="match status" value="1"/>
</dbReference>
<feature type="binding site" evidence="7">
    <location>
        <position position="271"/>
    </location>
    <ligand>
        <name>substrate</name>
    </ligand>
</feature>
<protein>
    <recommendedName>
        <fullName evidence="7">tRNA N6-adenosine threonylcarbamoyltransferase</fullName>
        <ecNumber evidence="7">2.3.1.234</ecNumber>
    </recommendedName>
    <alternativeName>
        <fullName evidence="7">N6-L-threonylcarbamoyladenine synthase</fullName>
        <shortName evidence="7">t(6)A synthase</shortName>
    </alternativeName>
    <alternativeName>
        <fullName evidence="7">t(6)A37 threonylcarbamoyladenosine biosynthesis protein TsaD</fullName>
    </alternativeName>
    <alternativeName>
        <fullName evidence="7">tRNA threonylcarbamoyladenosine biosynthesis protein TsaD</fullName>
    </alternativeName>
</protein>
<evidence type="ECO:0000256" key="4">
    <source>
        <dbReference type="ARBA" id="ARBA00023004"/>
    </source>
</evidence>
<feature type="binding site" evidence="7">
    <location>
        <position position="110"/>
    </location>
    <ligand>
        <name>Fe cation</name>
        <dbReference type="ChEBI" id="CHEBI:24875"/>
    </ligand>
</feature>
<gene>
    <name evidence="7 9" type="primary">tsaD</name>
    <name evidence="9" type="ORF">D9V62_00295</name>
</gene>
<keyword evidence="2 7" id="KW-0819">tRNA processing</keyword>
<dbReference type="HAMAP" id="MF_01445">
    <property type="entry name" value="TsaD"/>
    <property type="match status" value="1"/>
</dbReference>
<dbReference type="GO" id="GO:0005737">
    <property type="term" value="C:cytoplasm"/>
    <property type="evidence" value="ECO:0007669"/>
    <property type="project" value="UniProtKB-SubCell"/>
</dbReference>
<dbReference type="InterPro" id="IPR017861">
    <property type="entry name" value="KAE1/TsaD"/>
</dbReference>
<reference evidence="9 10" key="2">
    <citation type="submission" date="2019-05" db="EMBL/GenBank/DDBJ databases">
        <title>Genome evolution of the obligate endosymbiont Buchnera aphidicola.</title>
        <authorList>
            <person name="Moran N.A."/>
        </authorList>
    </citation>
    <scope>NUCLEOTIDE SEQUENCE [LARGE SCALE GENOMIC DNA]</scope>
    <source>
        <strain evidence="9 10">Ahe</strain>
    </source>
</reference>
<dbReference type="PANTHER" id="PTHR11735:SF6">
    <property type="entry name" value="TRNA N6-ADENOSINE THREONYLCARBAMOYLTRANSFERASE, MITOCHONDRIAL"/>
    <property type="match status" value="1"/>
</dbReference>
<dbReference type="NCBIfam" id="TIGR00329">
    <property type="entry name" value="gcp_kae1"/>
    <property type="match status" value="1"/>
</dbReference>
<evidence type="ECO:0000256" key="1">
    <source>
        <dbReference type="ARBA" id="ARBA00022679"/>
    </source>
</evidence>